<name>A0A859DP48_9FIRM</name>
<dbReference type="EMBL" id="CP046051">
    <property type="protein sequence ID" value="QKN23309.1"/>
    <property type="molecule type" value="Genomic_DNA"/>
</dbReference>
<evidence type="ECO:0000313" key="7">
    <source>
        <dbReference type="Proteomes" id="UP000509623"/>
    </source>
</evidence>
<keyword evidence="1" id="KW-0328">Glycosyltransferase</keyword>
<gene>
    <name evidence="4" type="ORF">GJQ69_01670</name>
    <name evidence="5" type="ORF">GKP14_02680</name>
</gene>
<keyword evidence="7" id="KW-1185">Reference proteome</keyword>
<dbReference type="InterPro" id="IPR050748">
    <property type="entry name" value="Glycosyltrans_8_dom-fam"/>
</dbReference>
<dbReference type="EMBL" id="CP046161">
    <property type="protein sequence ID" value="QKO30010.1"/>
    <property type="molecule type" value="Genomic_DNA"/>
</dbReference>
<evidence type="ECO:0000256" key="2">
    <source>
        <dbReference type="ARBA" id="ARBA00022679"/>
    </source>
</evidence>
<dbReference type="KEGG" id="clf:GJQ69_01670"/>
<reference evidence="5" key="2">
    <citation type="journal article" date="2021" name="Appl. Environ. Microbiol.">
        <title>Adaptability of a Caproate-Producing Bacterium Contributes to Its Dominance in an Anaerobic Fermentation System.</title>
        <authorList>
            <person name="Wang H."/>
            <person name="Gu Y."/>
            <person name="Zhou W."/>
            <person name="Zhao D."/>
            <person name="Qiao Z."/>
            <person name="Zheng J."/>
            <person name="Gao J."/>
            <person name="Chen X."/>
            <person name="Ren C."/>
            <person name="Xu Y."/>
        </authorList>
    </citation>
    <scope>NUCLEOTIDE SEQUENCE</scope>
    <source>
        <strain evidence="5">JNU-WLY1368</strain>
    </source>
</reference>
<evidence type="ECO:0000313" key="4">
    <source>
        <dbReference type="EMBL" id="QKN23309.1"/>
    </source>
</evidence>
<dbReference type="Proteomes" id="UP000509623">
    <property type="component" value="Chromosome"/>
</dbReference>
<dbReference type="InterPro" id="IPR029044">
    <property type="entry name" value="Nucleotide-diphossugar_trans"/>
</dbReference>
<proteinExistence type="predicted"/>
<organism evidence="4 6">
    <name type="scientific">Caproicibacterium lactatifermentans</name>
    <dbReference type="NCBI Taxonomy" id="2666138"/>
    <lineage>
        <taxon>Bacteria</taxon>
        <taxon>Bacillati</taxon>
        <taxon>Bacillota</taxon>
        <taxon>Clostridia</taxon>
        <taxon>Eubacteriales</taxon>
        <taxon>Oscillospiraceae</taxon>
        <taxon>Caproicibacterium</taxon>
    </lineage>
</organism>
<dbReference type="SUPFAM" id="SSF53448">
    <property type="entry name" value="Nucleotide-diphospho-sugar transferases"/>
    <property type="match status" value="1"/>
</dbReference>
<dbReference type="CDD" id="cd04194">
    <property type="entry name" value="GT8_A4GalT_like"/>
    <property type="match status" value="1"/>
</dbReference>
<reference evidence="5" key="3">
    <citation type="journal article" date="2022" name="Int. J. Syst. Evol. Microbiol.">
        <title>Caproicibacterium lactatifermentans sp. nov., isolated from pit clay used for the production of Chinese strong aroma-type liquor.</title>
        <authorList>
            <person name="Wang H."/>
            <person name="Gu Y."/>
            <person name="Zhao D."/>
            <person name="Qiao Z."/>
            <person name="Zheng J."/>
            <person name="Gao J."/>
            <person name="Ren C."/>
            <person name="Xu Y."/>
        </authorList>
    </citation>
    <scope>NUCLEOTIDE SEQUENCE</scope>
    <source>
        <strain evidence="5">JNU-WLY1368</strain>
    </source>
</reference>
<dbReference type="PANTHER" id="PTHR13778:SF47">
    <property type="entry name" value="LIPOPOLYSACCHARIDE 1,3-GALACTOSYLTRANSFERASE"/>
    <property type="match status" value="1"/>
</dbReference>
<dbReference type="InterPro" id="IPR002495">
    <property type="entry name" value="Glyco_trans_8"/>
</dbReference>
<evidence type="ECO:0000256" key="3">
    <source>
        <dbReference type="ARBA" id="ARBA00022723"/>
    </source>
</evidence>
<protein>
    <recommendedName>
        <fullName evidence="8">Glycosyltransferase family 8 protein</fullName>
    </recommendedName>
</protein>
<dbReference type="PANTHER" id="PTHR13778">
    <property type="entry name" value="GLYCOSYLTRANSFERASE 8 DOMAIN-CONTAINING PROTEIN"/>
    <property type="match status" value="1"/>
</dbReference>
<dbReference type="GO" id="GO:0016757">
    <property type="term" value="F:glycosyltransferase activity"/>
    <property type="evidence" value="ECO:0007669"/>
    <property type="project" value="UniProtKB-KW"/>
</dbReference>
<dbReference type="Proteomes" id="UP000501316">
    <property type="component" value="Chromosome"/>
</dbReference>
<dbReference type="GO" id="GO:0046872">
    <property type="term" value="F:metal ion binding"/>
    <property type="evidence" value="ECO:0007669"/>
    <property type="project" value="UniProtKB-KW"/>
</dbReference>
<sequence length="360" mass="41478">MGMCGQREKSFAAKTEGGGSARMMNFLYGTNAGYCEQTAVSMRSVFENNQNDAICVYLLCEKVPEALRRKMCSVADDFTNAQIICMDPEPYIAPMLQEYRLPRWRGSSVQYIYACLCDAFPTLDRILWLDGDVVCCAPLRPLWETQMGDRCVAASLDCTPFLALYVDRVFYNTPFYFNAGVLLFDLANCRRHELQQRCRSILRGYGERLQYCDQSMLNLALPPKLVHRLDMRWNYPAGVPRLSMNCVSARSTSEKPTFTLRELDDTLADVRLVHYIGGSLPTKPWYREYASPFKPDYLKYRAHTPWKDEPLKPWPRKTLKDSFVTGFSRTWDTPLMGGLSSIYQYLHGWGPRIQHSLKKM</sequence>
<evidence type="ECO:0008006" key="8">
    <source>
        <dbReference type="Google" id="ProtNLM"/>
    </source>
</evidence>
<keyword evidence="3" id="KW-0479">Metal-binding</keyword>
<reference evidence="6 7" key="1">
    <citation type="submission" date="2019-11" db="EMBL/GenBank/DDBJ databases">
        <authorList>
            <person name="Ren C."/>
            <person name="Wang H."/>
            <person name="Xu Y."/>
        </authorList>
    </citation>
    <scope>NUCLEOTIDE SEQUENCE [LARGE SCALE GENOMIC DNA]</scope>
    <source>
        <strain evidence="7">JNU-WLY1368</strain>
        <strain evidence="4 6">LBM 19010</strain>
    </source>
</reference>
<dbReference type="AlphaFoldDB" id="A0A859DP48"/>
<evidence type="ECO:0000313" key="6">
    <source>
        <dbReference type="Proteomes" id="UP000501316"/>
    </source>
</evidence>
<accession>A0A859DP48</accession>
<evidence type="ECO:0000256" key="1">
    <source>
        <dbReference type="ARBA" id="ARBA00022676"/>
    </source>
</evidence>
<keyword evidence="2" id="KW-0808">Transferase</keyword>
<dbReference type="Gene3D" id="3.90.550.10">
    <property type="entry name" value="Spore Coat Polysaccharide Biosynthesis Protein SpsA, Chain A"/>
    <property type="match status" value="1"/>
</dbReference>
<dbReference type="Pfam" id="PF01501">
    <property type="entry name" value="Glyco_transf_8"/>
    <property type="match status" value="1"/>
</dbReference>
<evidence type="ECO:0000313" key="5">
    <source>
        <dbReference type="EMBL" id="QKO30010.1"/>
    </source>
</evidence>